<protein>
    <submittedName>
        <fullName evidence="3">Uncharacterized protein</fullName>
    </submittedName>
</protein>
<gene>
    <name evidence="3" type="ORF">V1264_020850</name>
</gene>
<comment type="caution">
    <text evidence="3">The sequence shown here is derived from an EMBL/GenBank/DDBJ whole genome shotgun (WGS) entry which is preliminary data.</text>
</comment>
<keyword evidence="2" id="KW-0812">Transmembrane</keyword>
<feature type="transmembrane region" description="Helical" evidence="2">
    <location>
        <begin position="66"/>
        <end position="84"/>
    </location>
</feature>
<keyword evidence="2" id="KW-1133">Transmembrane helix</keyword>
<evidence type="ECO:0000256" key="1">
    <source>
        <dbReference type="SAM" id="MobiDB-lite"/>
    </source>
</evidence>
<feature type="compositionally biased region" description="Polar residues" evidence="1">
    <location>
        <begin position="1"/>
        <end position="20"/>
    </location>
</feature>
<keyword evidence="4" id="KW-1185">Reference proteome</keyword>
<organism evidence="3 4">
    <name type="scientific">Littorina saxatilis</name>
    <dbReference type="NCBI Taxonomy" id="31220"/>
    <lineage>
        <taxon>Eukaryota</taxon>
        <taxon>Metazoa</taxon>
        <taxon>Spiralia</taxon>
        <taxon>Lophotrochozoa</taxon>
        <taxon>Mollusca</taxon>
        <taxon>Gastropoda</taxon>
        <taxon>Caenogastropoda</taxon>
        <taxon>Littorinimorpha</taxon>
        <taxon>Littorinoidea</taxon>
        <taxon>Littorinidae</taxon>
        <taxon>Littorina</taxon>
    </lineage>
</organism>
<proteinExistence type="predicted"/>
<sequence length="222" mass="24710">MGLRQSATVPATTSEYSEASRSSRNEQLRREFDNLFADMEFRSKRSALMNYHEAERYDNRSHMVQMISTVVGALGVSGIAASVAKTKQVAANSAGVAGVLALPLCAILQFFSNGSTTLAPTLAEKAKVHTEAGAGWQRIARLSRVYRLQLKLLPDDELNSGVLTAWYREVVEATEEVSKLMPIRADTYIKFEQPETVKVRLDKRENLLKKYKDLEVNGPGRE</sequence>
<feature type="region of interest" description="Disordered" evidence="1">
    <location>
        <begin position="1"/>
        <end position="25"/>
    </location>
</feature>
<feature type="transmembrane region" description="Helical" evidence="2">
    <location>
        <begin position="90"/>
        <end position="111"/>
    </location>
</feature>
<evidence type="ECO:0000256" key="2">
    <source>
        <dbReference type="SAM" id="Phobius"/>
    </source>
</evidence>
<evidence type="ECO:0000313" key="3">
    <source>
        <dbReference type="EMBL" id="KAK7102661.1"/>
    </source>
</evidence>
<dbReference type="Proteomes" id="UP001374579">
    <property type="component" value="Unassembled WGS sequence"/>
</dbReference>
<evidence type="ECO:0000313" key="4">
    <source>
        <dbReference type="Proteomes" id="UP001374579"/>
    </source>
</evidence>
<accession>A0AAN9GBX2</accession>
<dbReference type="EMBL" id="JBAMIC010000010">
    <property type="protein sequence ID" value="KAK7102661.1"/>
    <property type="molecule type" value="Genomic_DNA"/>
</dbReference>
<dbReference type="AlphaFoldDB" id="A0AAN9GBX2"/>
<name>A0AAN9GBX2_9CAEN</name>
<keyword evidence="2" id="KW-0472">Membrane</keyword>
<reference evidence="3 4" key="1">
    <citation type="submission" date="2024-02" db="EMBL/GenBank/DDBJ databases">
        <title>Chromosome-scale genome assembly of the rough periwinkle Littorina saxatilis.</title>
        <authorList>
            <person name="De Jode A."/>
            <person name="Faria R."/>
            <person name="Formenti G."/>
            <person name="Sims Y."/>
            <person name="Smith T.P."/>
            <person name="Tracey A."/>
            <person name="Wood J.M.D."/>
            <person name="Zagrodzka Z.B."/>
            <person name="Johannesson K."/>
            <person name="Butlin R.K."/>
            <person name="Leder E.H."/>
        </authorList>
    </citation>
    <scope>NUCLEOTIDE SEQUENCE [LARGE SCALE GENOMIC DNA]</scope>
    <source>
        <strain evidence="3">Snail1</strain>
        <tissue evidence="3">Muscle</tissue>
    </source>
</reference>